<dbReference type="PROSITE" id="PS00383">
    <property type="entry name" value="TYR_PHOSPHATASE_1"/>
    <property type="match status" value="1"/>
</dbReference>
<organism evidence="6 7">
    <name type="scientific">Glarea lozoyensis (strain ATCC 20868 / MF5171)</name>
    <dbReference type="NCBI Taxonomy" id="1116229"/>
    <lineage>
        <taxon>Eukaryota</taxon>
        <taxon>Fungi</taxon>
        <taxon>Dikarya</taxon>
        <taxon>Ascomycota</taxon>
        <taxon>Pezizomycotina</taxon>
        <taxon>Leotiomycetes</taxon>
        <taxon>Helotiales</taxon>
        <taxon>Helotiaceae</taxon>
        <taxon>Glarea</taxon>
    </lineage>
</organism>
<dbReference type="Pfam" id="PF00782">
    <property type="entry name" value="DSPc"/>
    <property type="match status" value="1"/>
</dbReference>
<dbReference type="EC" id="3.1.3.67" evidence="1"/>
<dbReference type="GO" id="GO:0042995">
    <property type="term" value="C:cell projection"/>
    <property type="evidence" value="ECO:0007669"/>
    <property type="project" value="TreeGrafter"/>
</dbReference>
<evidence type="ECO:0000313" key="7">
    <source>
        <dbReference type="Proteomes" id="UP000016922"/>
    </source>
</evidence>
<evidence type="ECO:0000256" key="1">
    <source>
        <dbReference type="ARBA" id="ARBA00013015"/>
    </source>
</evidence>
<evidence type="ECO:0000259" key="4">
    <source>
        <dbReference type="PROSITE" id="PS50056"/>
    </source>
</evidence>
<dbReference type="PROSITE" id="PS50056">
    <property type="entry name" value="TYR_PHOSPHATASE_2"/>
    <property type="match status" value="1"/>
</dbReference>
<protein>
    <recommendedName>
        <fullName evidence="1">phosphatidylinositol-3,4,5-trisphosphate 3-phosphatase</fullName>
        <ecNumber evidence="1">3.1.3.67</ecNumber>
    </recommendedName>
</protein>
<dbReference type="SUPFAM" id="SSF52799">
    <property type="entry name" value="(Phosphotyrosine protein) phosphatases II"/>
    <property type="match status" value="1"/>
</dbReference>
<dbReference type="InterPro" id="IPR016130">
    <property type="entry name" value="Tyr_Pase_AS"/>
</dbReference>
<dbReference type="GO" id="GO:0043491">
    <property type="term" value="P:phosphatidylinositol 3-kinase/protein kinase B signal transduction"/>
    <property type="evidence" value="ECO:0007669"/>
    <property type="project" value="TreeGrafter"/>
</dbReference>
<evidence type="ECO:0000313" key="6">
    <source>
        <dbReference type="EMBL" id="EPE33125.1"/>
    </source>
</evidence>
<dbReference type="RefSeq" id="XP_008079742.1">
    <property type="nucleotide sequence ID" value="XM_008081551.1"/>
</dbReference>
<dbReference type="InterPro" id="IPR000340">
    <property type="entry name" value="Dual-sp_phosphatase_cat-dom"/>
</dbReference>
<feature type="compositionally biased region" description="Low complexity" evidence="3">
    <location>
        <begin position="663"/>
        <end position="673"/>
    </location>
</feature>
<dbReference type="GO" id="GO:0046856">
    <property type="term" value="P:phosphatidylinositol dephosphorylation"/>
    <property type="evidence" value="ECO:0007669"/>
    <property type="project" value="TreeGrafter"/>
</dbReference>
<accession>S3D5T6</accession>
<dbReference type="Gene3D" id="3.90.190.10">
    <property type="entry name" value="Protein tyrosine phosphatase superfamily"/>
    <property type="match status" value="1"/>
</dbReference>
<dbReference type="EMBL" id="KE145358">
    <property type="protein sequence ID" value="EPE33125.1"/>
    <property type="molecule type" value="Genomic_DNA"/>
</dbReference>
<dbReference type="GO" id="GO:0005829">
    <property type="term" value="C:cytosol"/>
    <property type="evidence" value="ECO:0007669"/>
    <property type="project" value="TreeGrafter"/>
</dbReference>
<dbReference type="KEGG" id="glz:GLAREA_06137"/>
<dbReference type="eggNOG" id="KOG2283">
    <property type="taxonomic scope" value="Eukaryota"/>
</dbReference>
<feature type="domain" description="Tyrosine specific protein phosphatases" evidence="4">
    <location>
        <begin position="471"/>
        <end position="531"/>
    </location>
</feature>
<dbReference type="InterPro" id="IPR029023">
    <property type="entry name" value="Tensin_phosphatase"/>
</dbReference>
<evidence type="ECO:0000256" key="3">
    <source>
        <dbReference type="SAM" id="MobiDB-lite"/>
    </source>
</evidence>
<dbReference type="GO" id="GO:0005886">
    <property type="term" value="C:plasma membrane"/>
    <property type="evidence" value="ECO:0007669"/>
    <property type="project" value="TreeGrafter"/>
</dbReference>
<dbReference type="STRING" id="1116229.S3D5T6"/>
<dbReference type="InterPro" id="IPR003595">
    <property type="entry name" value="Tyr_Pase_cat"/>
</dbReference>
<name>S3D5T6_GLAL2</name>
<dbReference type="GeneID" id="19465191"/>
<feature type="region of interest" description="Disordered" evidence="3">
    <location>
        <begin position="784"/>
        <end position="806"/>
    </location>
</feature>
<keyword evidence="2" id="KW-0378">Hydrolase</keyword>
<dbReference type="GO" id="GO:0051896">
    <property type="term" value="P:regulation of phosphatidylinositol 3-kinase/protein kinase B signal transduction"/>
    <property type="evidence" value="ECO:0007669"/>
    <property type="project" value="TreeGrafter"/>
</dbReference>
<feature type="compositionally biased region" description="Polar residues" evidence="3">
    <location>
        <begin position="873"/>
        <end position="884"/>
    </location>
</feature>
<dbReference type="OMA" id="DMAGFQN"/>
<gene>
    <name evidence="6" type="ORF">GLAREA_06137</name>
</gene>
<sequence length="922" mass="101675">MSPPLSSRSRSSSLDSAFDEEYFSKTYVPLSNLPTPPPSSHSNVPGRSQDIGDALLYEENLDPDLIGPATHLTNLIPSSTSLTAASVPLVHSLLARAKLPRETVALACLMLDSLNCRFAIPWRSGFPLHAPLIPSGLYFFRGPEQHIDTIHPEIIVFAALVLAVKFLDDQQQSTRHYMTVWGKEMWTCDQLNYTIQAIHENLGYRIQPLWSEGIIAEALETMDRAGRNSQLQRDKEVEDWDTDTYIGSYESTFRSSPSSGKAVIGNGSLITPLETPRSGLVREVKGVPSHRNQTENQPYEPIVSTPDEVNPLFEESMLECLGYGFRSDDVVGPDNKYSRPAKHLHNNHSAFPLNSQLPFEFISPKPNFEMTSILRQIVAGPRSRHPEAGLDLCYVTDEIIATSGPSGTYPQRAYRNPLKDLVKFLDYKHGSEWAIWEFRAEGTGYPDNEVYGRVWHYPWPDHHPPPFRLVPAIVGGMRNWIVEGKEKGKERVVVVHCKAGKGRSGTMACSYLIAECGWSVSEALARFTERRMRPGFGQGVSIPSQLRWVGYVDRWTKNGKLYVDRQIEIMEVHVWGLRDGVKVQVEGFVDEGKTIKVFHVFTKKERVVIEGNAPGGSGIKDMVSDMAGFQNDGKIPKANTEPLPTDVASSSSAKPAPQVIDANTSTPTTNSSNENEDSESGGTAVIFKPSTRVILPTSDVNIDFERRNKASMGWTMVTAVAHVWFNAYFEGLGPEQSGKPNSDGVFEIEWDKMDGIKGSSRKGTRAFDRLSVVWKAYGDEEIREPGIDSPVPQTRPADWKGGNETAPEHGKLGLRAEREGSANVSKASSFIADADADGDSEEGVKACGPSGEDMVDLVDELPTEKPQIEGTYPLNTQSPTSGSGTPIIHTADLPGGIAEDQMKTPHEHKLGHLKAARKVVDS</sequence>
<dbReference type="PROSITE" id="PS51181">
    <property type="entry name" value="PPASE_TENSIN"/>
    <property type="match status" value="1"/>
</dbReference>
<dbReference type="GO" id="GO:0016314">
    <property type="term" value="F:phosphatidylinositol-3,4,5-trisphosphate 3-phosphatase activity"/>
    <property type="evidence" value="ECO:0007669"/>
    <property type="project" value="UniProtKB-EC"/>
</dbReference>
<feature type="region of interest" description="Disordered" evidence="3">
    <location>
        <begin position="867"/>
        <end position="900"/>
    </location>
</feature>
<reference evidence="6 7" key="1">
    <citation type="journal article" date="2013" name="BMC Genomics">
        <title>Genomics-driven discovery of the pneumocandin biosynthetic gene cluster in the fungus Glarea lozoyensis.</title>
        <authorList>
            <person name="Chen L."/>
            <person name="Yue Q."/>
            <person name="Zhang X."/>
            <person name="Xiang M."/>
            <person name="Wang C."/>
            <person name="Li S."/>
            <person name="Che Y."/>
            <person name="Ortiz-Lopez F.J."/>
            <person name="Bills G.F."/>
            <person name="Liu X."/>
            <person name="An Z."/>
        </authorList>
    </citation>
    <scope>NUCLEOTIDE SEQUENCE [LARGE SCALE GENOMIC DNA]</scope>
    <source>
        <strain evidence="7">ATCC 20868 / MF5171</strain>
    </source>
</reference>
<keyword evidence="7" id="KW-1185">Reference proteome</keyword>
<feature type="region of interest" description="Disordered" evidence="3">
    <location>
        <begin position="29"/>
        <end position="49"/>
    </location>
</feature>
<dbReference type="InterPro" id="IPR000387">
    <property type="entry name" value="Tyr_Pase_dom"/>
</dbReference>
<dbReference type="PANTHER" id="PTHR12305">
    <property type="entry name" value="PHOSPHATASE WITH HOMOLOGY TO TENSIN"/>
    <property type="match status" value="1"/>
</dbReference>
<dbReference type="InterPro" id="IPR029021">
    <property type="entry name" value="Prot-tyrosine_phosphatase-like"/>
</dbReference>
<dbReference type="InterPro" id="IPR051281">
    <property type="entry name" value="Dual-spec_lipid-protein_phosph"/>
</dbReference>
<proteinExistence type="predicted"/>
<dbReference type="GO" id="GO:0004725">
    <property type="term" value="F:protein tyrosine phosphatase activity"/>
    <property type="evidence" value="ECO:0007669"/>
    <property type="project" value="TreeGrafter"/>
</dbReference>
<dbReference type="AlphaFoldDB" id="S3D5T6"/>
<dbReference type="OrthoDB" id="16692at2759"/>
<evidence type="ECO:0000259" key="5">
    <source>
        <dbReference type="PROSITE" id="PS51181"/>
    </source>
</evidence>
<feature type="region of interest" description="Disordered" evidence="3">
    <location>
        <begin position="630"/>
        <end position="683"/>
    </location>
</feature>
<dbReference type="GO" id="GO:0005634">
    <property type="term" value="C:nucleus"/>
    <property type="evidence" value="ECO:0007669"/>
    <property type="project" value="TreeGrafter"/>
</dbReference>
<dbReference type="CDD" id="cd14497">
    <property type="entry name" value="PTP_PTEN-like"/>
    <property type="match status" value="1"/>
</dbReference>
<evidence type="ECO:0000256" key="2">
    <source>
        <dbReference type="ARBA" id="ARBA00022801"/>
    </source>
</evidence>
<dbReference type="PANTHER" id="PTHR12305:SF81">
    <property type="entry name" value="PHOSPHATIDYLINOSITOL 3,4,5-TRISPHOSPHATE 3-PHOSPHATASE AND DUAL-SPECIFICITY PROTEIN PHOSPHATASE PTEN"/>
    <property type="match status" value="1"/>
</dbReference>
<feature type="domain" description="Phosphatase tensin-type" evidence="5">
    <location>
        <begin position="381"/>
        <end position="559"/>
    </location>
</feature>
<dbReference type="SMART" id="SM00404">
    <property type="entry name" value="PTPc_motif"/>
    <property type="match status" value="1"/>
</dbReference>
<dbReference type="Proteomes" id="UP000016922">
    <property type="component" value="Unassembled WGS sequence"/>
</dbReference>
<dbReference type="HOGENOM" id="CLU_316425_0_0_1"/>